<keyword evidence="4 7" id="KW-1133">Transmembrane helix</keyword>
<evidence type="ECO:0000256" key="6">
    <source>
        <dbReference type="ARBA" id="ARBA00023136"/>
    </source>
</evidence>
<sequence length="599" mass="65869">MASQEETVSSPICVSNRIASTGLVGLEVGATSPVRDRAHQGGAHVRLDRGLRECEDAGEVPCFNSRIGAKTTLSAISELLELKTGAGLSLTEAQECLVRRINFIRRHYIYLHAAYIMLIALTGATALCYTEDNLAFVDALFAAMSAVCCCGLSTVEVAEWKAETHAFLHVMMLAGGAILTSAYQPLLRLWAVSKLCPMLEGDTKDSDGGNALGGNYLSKSMRLWYASALCVVTTLMYVILVHISLAFFLGMFNRSNLRVPDVVLLAVASFHGAIFTPMEPYVDDPAVVAVASVGCALGFTMFPVLLRCFLRMEWFFFSGVKRLFSSFRQTSTVRQRSLFPADNGEEAALLGCVDAPLKKGAKEGEFEGGVKGYSTWDRAFCDILKSKQPASMHTFLFDLRETVYLGVAWVVITVIAAAPFWFQQWSGDGLLAPYSEPYKVFLALCQAAIVRFGGASFLSCLDYSDSHIAITIMAMYVPPIPVPTYRVYKKWKSVPLAYVIRPFTSRKFWLFVAVFCILIFEEEWPDGPDAPYYDMITRTMFEVVSAFSGCGLSLPPRWSALSFSGTLGVFSKLVIVAVMFAGRHYTVDFSIDIGFNSLP</sequence>
<dbReference type="Proteomes" id="UP000266743">
    <property type="component" value="Chromosome 10"/>
</dbReference>
<dbReference type="PANTHER" id="PTHR31064">
    <property type="entry name" value="POTASSIUM TRANSPORT PROTEIN DDB_G0292412-RELATED"/>
    <property type="match status" value="1"/>
</dbReference>
<name>A0A3L6L3M0_9TRYP</name>
<protein>
    <submittedName>
        <fullName evidence="8">Trk system potassium uptake protein</fullName>
    </submittedName>
</protein>
<feature type="transmembrane region" description="Helical" evidence="7">
    <location>
        <begin position="133"/>
        <end position="154"/>
    </location>
</feature>
<evidence type="ECO:0000256" key="1">
    <source>
        <dbReference type="ARBA" id="ARBA00004141"/>
    </source>
</evidence>
<comment type="caution">
    <text evidence="8">The sequence shown here is derived from an EMBL/GenBank/DDBJ whole genome shotgun (WGS) entry which is preliminary data.</text>
</comment>
<feature type="transmembrane region" description="Helical" evidence="7">
    <location>
        <begin position="108"/>
        <end position="127"/>
    </location>
</feature>
<dbReference type="GO" id="GO:0008324">
    <property type="term" value="F:monoatomic cation transmembrane transporter activity"/>
    <property type="evidence" value="ECO:0007669"/>
    <property type="project" value="InterPro"/>
</dbReference>
<dbReference type="EMBL" id="QSBY01000010">
    <property type="protein sequence ID" value="RHW69827.1"/>
    <property type="molecule type" value="Genomic_DNA"/>
</dbReference>
<keyword evidence="5" id="KW-0406">Ion transport</keyword>
<proteinExistence type="predicted"/>
<comment type="subcellular location">
    <subcellularLocation>
        <location evidence="1">Membrane</location>
        <topology evidence="1">Multi-pass membrane protein</topology>
    </subcellularLocation>
</comment>
<evidence type="ECO:0000313" key="9">
    <source>
        <dbReference type="Proteomes" id="UP000266743"/>
    </source>
</evidence>
<feature type="transmembrane region" description="Helical" evidence="7">
    <location>
        <begin position="166"/>
        <end position="183"/>
    </location>
</feature>
<evidence type="ECO:0000256" key="5">
    <source>
        <dbReference type="ARBA" id="ARBA00023065"/>
    </source>
</evidence>
<dbReference type="PANTHER" id="PTHR31064:SF30">
    <property type="entry name" value="HIGH-AFFINITY POTASSIUM TRANSPORT PROTEIN-RELATED"/>
    <property type="match status" value="1"/>
</dbReference>
<feature type="transmembrane region" description="Helical" evidence="7">
    <location>
        <begin position="508"/>
        <end position="524"/>
    </location>
</feature>
<dbReference type="AlphaFoldDB" id="A0A3L6L3M0"/>
<dbReference type="InterPro" id="IPR051143">
    <property type="entry name" value="TrkH_K-transport"/>
</dbReference>
<keyword evidence="3 7" id="KW-0812">Transmembrane</keyword>
<evidence type="ECO:0000256" key="7">
    <source>
        <dbReference type="SAM" id="Phobius"/>
    </source>
</evidence>
<feature type="transmembrane region" description="Helical" evidence="7">
    <location>
        <begin position="468"/>
        <end position="488"/>
    </location>
</feature>
<organism evidence="8 9">
    <name type="scientific">Trypanosoma brucei equiperdum</name>
    <dbReference type="NCBI Taxonomy" id="630700"/>
    <lineage>
        <taxon>Eukaryota</taxon>
        <taxon>Discoba</taxon>
        <taxon>Euglenozoa</taxon>
        <taxon>Kinetoplastea</taxon>
        <taxon>Metakinetoplastina</taxon>
        <taxon>Trypanosomatida</taxon>
        <taxon>Trypanosomatidae</taxon>
        <taxon>Trypanosoma</taxon>
    </lineage>
</organism>
<feature type="transmembrane region" description="Helical" evidence="7">
    <location>
        <begin position="262"/>
        <end position="280"/>
    </location>
</feature>
<gene>
    <name evidence="8" type="primary">HKT1</name>
    <name evidence="8" type="ORF">DPX39_100048800</name>
</gene>
<dbReference type="InterPro" id="IPR003445">
    <property type="entry name" value="Cat_transpt"/>
</dbReference>
<evidence type="ECO:0000256" key="2">
    <source>
        <dbReference type="ARBA" id="ARBA00022448"/>
    </source>
</evidence>
<keyword evidence="6 7" id="KW-0472">Membrane</keyword>
<evidence type="ECO:0000256" key="4">
    <source>
        <dbReference type="ARBA" id="ARBA00022989"/>
    </source>
</evidence>
<feature type="transmembrane region" description="Helical" evidence="7">
    <location>
        <begin position="402"/>
        <end position="421"/>
    </location>
</feature>
<feature type="transmembrane region" description="Helical" evidence="7">
    <location>
        <begin position="286"/>
        <end position="306"/>
    </location>
</feature>
<dbReference type="GO" id="GO:0005886">
    <property type="term" value="C:plasma membrane"/>
    <property type="evidence" value="ECO:0007669"/>
    <property type="project" value="TreeGrafter"/>
</dbReference>
<keyword evidence="2" id="KW-0813">Transport</keyword>
<feature type="transmembrane region" description="Helical" evidence="7">
    <location>
        <begin position="560"/>
        <end position="581"/>
    </location>
</feature>
<reference evidence="8 9" key="1">
    <citation type="submission" date="2018-09" db="EMBL/GenBank/DDBJ databases">
        <title>whole genome sequence of T. equiperdum IVM-t1 strain.</title>
        <authorList>
            <person name="Suganuma K."/>
        </authorList>
    </citation>
    <scope>NUCLEOTIDE SEQUENCE [LARGE SCALE GENOMIC DNA]</scope>
    <source>
        <strain evidence="8 9">IVM-t1</strain>
    </source>
</reference>
<feature type="transmembrane region" description="Helical" evidence="7">
    <location>
        <begin position="223"/>
        <end position="250"/>
    </location>
</feature>
<dbReference type="Pfam" id="PF02386">
    <property type="entry name" value="TrkH"/>
    <property type="match status" value="1"/>
</dbReference>
<evidence type="ECO:0000313" key="8">
    <source>
        <dbReference type="EMBL" id="RHW69827.1"/>
    </source>
</evidence>
<dbReference type="GO" id="GO:0030001">
    <property type="term" value="P:metal ion transport"/>
    <property type="evidence" value="ECO:0007669"/>
    <property type="project" value="UniProtKB-ARBA"/>
</dbReference>
<accession>A0A3L6L3M0</accession>
<evidence type="ECO:0000256" key="3">
    <source>
        <dbReference type="ARBA" id="ARBA00022692"/>
    </source>
</evidence>